<evidence type="ECO:0000256" key="2">
    <source>
        <dbReference type="ARBA" id="ARBA00022505"/>
    </source>
</evidence>
<evidence type="ECO:0000313" key="9">
    <source>
        <dbReference type="Proteomes" id="UP000245910"/>
    </source>
</evidence>
<evidence type="ECO:0000256" key="1">
    <source>
        <dbReference type="ARBA" id="ARBA00001924"/>
    </source>
</evidence>
<dbReference type="InterPro" id="IPR005066">
    <property type="entry name" value="MoCF_OxRdtse_dimer"/>
</dbReference>
<feature type="compositionally biased region" description="Polar residues" evidence="5">
    <location>
        <begin position="1"/>
        <end position="14"/>
    </location>
</feature>
<dbReference type="InterPro" id="IPR014756">
    <property type="entry name" value="Ig_E-set"/>
</dbReference>
<dbReference type="GO" id="GO:0030151">
    <property type="term" value="F:molybdenum ion binding"/>
    <property type="evidence" value="ECO:0007669"/>
    <property type="project" value="InterPro"/>
</dbReference>
<evidence type="ECO:0000259" key="7">
    <source>
        <dbReference type="Pfam" id="PF03404"/>
    </source>
</evidence>
<dbReference type="STRING" id="56646.A0A2L2TDX2"/>
<feature type="domain" description="Moybdenum cofactor oxidoreductase dimerisation" evidence="7">
    <location>
        <begin position="253"/>
        <end position="346"/>
    </location>
</feature>
<dbReference type="GO" id="GO:0005739">
    <property type="term" value="C:mitochondrion"/>
    <property type="evidence" value="ECO:0007669"/>
    <property type="project" value="TreeGrafter"/>
</dbReference>
<dbReference type="AlphaFoldDB" id="A0A2L2TDX2"/>
<dbReference type="Gene3D" id="3.90.420.10">
    <property type="entry name" value="Oxidoreductase, molybdopterin-binding domain"/>
    <property type="match status" value="1"/>
</dbReference>
<dbReference type="InterPro" id="IPR008335">
    <property type="entry name" value="Mopterin_OxRdtase_euk"/>
</dbReference>
<dbReference type="GO" id="GO:0008482">
    <property type="term" value="F:sulfite oxidase activity"/>
    <property type="evidence" value="ECO:0007669"/>
    <property type="project" value="TreeGrafter"/>
</dbReference>
<dbReference type="InterPro" id="IPR036374">
    <property type="entry name" value="OxRdtase_Mopterin-bd_sf"/>
</dbReference>
<organism evidence="8 9">
    <name type="scientific">Fusarium venenatum</name>
    <dbReference type="NCBI Taxonomy" id="56646"/>
    <lineage>
        <taxon>Eukaryota</taxon>
        <taxon>Fungi</taxon>
        <taxon>Dikarya</taxon>
        <taxon>Ascomycota</taxon>
        <taxon>Pezizomycotina</taxon>
        <taxon>Sordariomycetes</taxon>
        <taxon>Hypocreomycetidae</taxon>
        <taxon>Hypocreales</taxon>
        <taxon>Nectriaceae</taxon>
        <taxon>Fusarium</taxon>
    </lineage>
</organism>
<protein>
    <recommendedName>
        <fullName evidence="10">Oxidoreductase molybdopterin-binding domain-containing protein</fullName>
    </recommendedName>
</protein>
<name>A0A2L2TDX2_9HYPO</name>
<reference evidence="9" key="1">
    <citation type="submission" date="2014-10" db="EMBL/GenBank/DDBJ databases">
        <authorList>
            <person name="King R."/>
        </authorList>
    </citation>
    <scope>NUCLEOTIDE SEQUENCE [LARGE SCALE GENOMIC DNA]</scope>
    <source>
        <strain evidence="9">A3/5</strain>
    </source>
</reference>
<comment type="cofactor">
    <cofactor evidence="1">
        <name>Mo-molybdopterin</name>
        <dbReference type="ChEBI" id="CHEBI:71302"/>
    </cofactor>
</comment>
<evidence type="ECO:0000256" key="5">
    <source>
        <dbReference type="SAM" id="MobiDB-lite"/>
    </source>
</evidence>
<dbReference type="Proteomes" id="UP000245910">
    <property type="component" value="Chromosome III"/>
</dbReference>
<dbReference type="Pfam" id="PF00174">
    <property type="entry name" value="Oxidored_molyb"/>
    <property type="match status" value="1"/>
</dbReference>
<evidence type="ECO:0008006" key="10">
    <source>
        <dbReference type="Google" id="ProtNLM"/>
    </source>
</evidence>
<evidence type="ECO:0000259" key="6">
    <source>
        <dbReference type="Pfam" id="PF00174"/>
    </source>
</evidence>
<sequence>MLRNPSTYDSNTLPLENDGLSSAPPDGDERNSLVDVNPRGFYIRHPPKPHILNDFITPDDLLFHTIHMGAAVVDPVKWMLVVTGLVKRPVSLSLDQLKRLPHKSVTSFHECYGSPLKPPTEAVWRIGNVVWTGVPLSYILSLASPLPEARYVWSDGLDHGTFAGVSADRYQKDLPMDKAQSPEVLVAYKMNGEPLTKERGGPVRLVVPGWFGTNSTKWLCRLTLEDRRAEGPYTTTFYNEIDPGDSKGIKKRPVWNIEVNSIIVHPEPDAVLVGSTIAIEGWAWCFEPVKSVCISFDEGETWIATEVETRKDFSWQIWKIEWALPSGSYSVMARAEATSGHMQPFKYASALSLNELQKVAPNANATLLDPDLTLSYGTTLGSVLDSMANHLVLV</sequence>
<keyword evidence="2" id="KW-0500">Molybdenum</keyword>
<evidence type="ECO:0000256" key="4">
    <source>
        <dbReference type="ARBA" id="ARBA00023002"/>
    </source>
</evidence>
<dbReference type="PANTHER" id="PTHR19372:SF7">
    <property type="entry name" value="SULFITE OXIDASE, MITOCHONDRIAL"/>
    <property type="match status" value="1"/>
</dbReference>
<dbReference type="PANTHER" id="PTHR19372">
    <property type="entry name" value="SULFITE REDUCTASE"/>
    <property type="match status" value="1"/>
</dbReference>
<feature type="region of interest" description="Disordered" evidence="5">
    <location>
        <begin position="1"/>
        <end position="31"/>
    </location>
</feature>
<keyword evidence="4" id="KW-0560">Oxidoreductase</keyword>
<proteinExistence type="predicted"/>
<keyword evidence="9" id="KW-1185">Reference proteome</keyword>
<feature type="domain" description="Oxidoreductase molybdopterin-binding" evidence="6">
    <location>
        <begin position="68"/>
        <end position="232"/>
    </location>
</feature>
<evidence type="ECO:0000256" key="3">
    <source>
        <dbReference type="ARBA" id="ARBA00022723"/>
    </source>
</evidence>
<dbReference type="GO" id="GO:0006790">
    <property type="term" value="P:sulfur compound metabolic process"/>
    <property type="evidence" value="ECO:0007669"/>
    <property type="project" value="TreeGrafter"/>
</dbReference>
<dbReference type="GO" id="GO:0020037">
    <property type="term" value="F:heme binding"/>
    <property type="evidence" value="ECO:0007669"/>
    <property type="project" value="TreeGrafter"/>
</dbReference>
<dbReference type="PRINTS" id="PR00407">
    <property type="entry name" value="EUMOPTERIN"/>
</dbReference>
<dbReference type="EMBL" id="LN649231">
    <property type="protein sequence ID" value="CEI68169.1"/>
    <property type="molecule type" value="Genomic_DNA"/>
</dbReference>
<dbReference type="GO" id="GO:0043546">
    <property type="term" value="F:molybdopterin cofactor binding"/>
    <property type="evidence" value="ECO:0007669"/>
    <property type="project" value="TreeGrafter"/>
</dbReference>
<dbReference type="SUPFAM" id="SSF56524">
    <property type="entry name" value="Oxidoreductase molybdopterin-binding domain"/>
    <property type="match status" value="1"/>
</dbReference>
<dbReference type="Pfam" id="PF03404">
    <property type="entry name" value="Mo-co_dimer"/>
    <property type="match status" value="1"/>
</dbReference>
<dbReference type="InterPro" id="IPR000572">
    <property type="entry name" value="OxRdtase_Mopterin-bd_dom"/>
</dbReference>
<evidence type="ECO:0000313" key="8">
    <source>
        <dbReference type="EMBL" id="CEI68169.1"/>
    </source>
</evidence>
<dbReference type="SUPFAM" id="SSF81296">
    <property type="entry name" value="E set domains"/>
    <property type="match status" value="1"/>
</dbReference>
<accession>A0A2L2TDX2</accession>
<dbReference type="Gene3D" id="2.60.40.650">
    <property type="match status" value="1"/>
</dbReference>
<keyword evidence="3" id="KW-0479">Metal-binding</keyword>